<keyword evidence="3" id="KW-1185">Reference proteome</keyword>
<protein>
    <recommendedName>
        <fullName evidence="4">Phage holin family protein</fullName>
    </recommendedName>
</protein>
<proteinExistence type="predicted"/>
<dbReference type="EMBL" id="CP049989">
    <property type="protein sequence ID" value="QIM54505.1"/>
    <property type="molecule type" value="Genomic_DNA"/>
</dbReference>
<reference evidence="2 3" key="1">
    <citation type="submission" date="2020-03" db="EMBL/GenBank/DDBJ databases">
        <title>Hydrogenophaga sp. nov. isolated from cyanobacterial mat.</title>
        <authorList>
            <person name="Thorat V."/>
            <person name="Kirdat K."/>
            <person name="Tiwarekar B."/>
            <person name="Costa E.D."/>
            <person name="Yadav A."/>
        </authorList>
    </citation>
    <scope>NUCLEOTIDE SEQUENCE [LARGE SCALE GENOMIC DNA]</scope>
    <source>
        <strain evidence="2 3">BA0156</strain>
    </source>
</reference>
<dbReference type="RefSeq" id="WP_166230555.1">
    <property type="nucleotide sequence ID" value="NZ_CP049989.1"/>
</dbReference>
<dbReference type="InterPro" id="IPR009937">
    <property type="entry name" value="Phage_holin_3_6"/>
</dbReference>
<evidence type="ECO:0008006" key="4">
    <source>
        <dbReference type="Google" id="ProtNLM"/>
    </source>
</evidence>
<dbReference type="KEGG" id="hcz:G9Q37_21210"/>
<feature type="transmembrane region" description="Helical" evidence="1">
    <location>
        <begin position="44"/>
        <end position="71"/>
    </location>
</feature>
<name>A0A6G8IN97_9BURK</name>
<keyword evidence="1" id="KW-0472">Membrane</keyword>
<gene>
    <name evidence="2" type="ORF">G9Q37_21210</name>
</gene>
<keyword evidence="1" id="KW-1133">Transmembrane helix</keyword>
<dbReference type="AlphaFoldDB" id="A0A6G8IN97"/>
<feature type="transmembrane region" description="Helical" evidence="1">
    <location>
        <begin position="77"/>
        <end position="97"/>
    </location>
</feature>
<keyword evidence="1" id="KW-0812">Transmembrane</keyword>
<organism evidence="2 3">
    <name type="scientific">Hydrogenophaga crocea</name>
    <dbReference type="NCBI Taxonomy" id="2716225"/>
    <lineage>
        <taxon>Bacteria</taxon>
        <taxon>Pseudomonadati</taxon>
        <taxon>Pseudomonadota</taxon>
        <taxon>Betaproteobacteria</taxon>
        <taxon>Burkholderiales</taxon>
        <taxon>Comamonadaceae</taxon>
        <taxon>Hydrogenophaga</taxon>
    </lineage>
</organism>
<dbReference type="Pfam" id="PF07332">
    <property type="entry name" value="Phage_holin_3_6"/>
    <property type="match status" value="1"/>
</dbReference>
<evidence type="ECO:0000313" key="3">
    <source>
        <dbReference type="Proteomes" id="UP000503162"/>
    </source>
</evidence>
<evidence type="ECO:0000313" key="2">
    <source>
        <dbReference type="EMBL" id="QIM54505.1"/>
    </source>
</evidence>
<accession>A0A6G8IN97</accession>
<evidence type="ECO:0000256" key="1">
    <source>
        <dbReference type="SAM" id="Phobius"/>
    </source>
</evidence>
<sequence length="124" mass="13536">MEPSAQRLSASLRGLAATLVELAQVRLELFSVEAQEEVLRVASLVAYGAIALVCMALGLGFLAILITVALWDEHRLLALSVFTAVFLLAGLVAMAQARERIRRGSRLFSASIEELRQDRESLEP</sequence>
<dbReference type="Proteomes" id="UP000503162">
    <property type="component" value="Chromosome"/>
</dbReference>